<dbReference type="OrthoDB" id="784889at2759"/>
<feature type="compositionally biased region" description="Basic and acidic residues" evidence="1">
    <location>
        <begin position="45"/>
        <end position="79"/>
    </location>
</feature>
<evidence type="ECO:0000313" key="2">
    <source>
        <dbReference type="EMBL" id="EPS62171.1"/>
    </source>
</evidence>
<dbReference type="GO" id="GO:0042752">
    <property type="term" value="P:regulation of circadian rhythm"/>
    <property type="evidence" value="ECO:0007669"/>
    <property type="project" value="InterPro"/>
</dbReference>
<gene>
    <name evidence="2" type="ORF">M569_12621</name>
</gene>
<dbReference type="PANTHER" id="PTHR34798:SF2">
    <property type="entry name" value="PROTEIN TIME FOR COFFEE"/>
    <property type="match status" value="1"/>
</dbReference>
<evidence type="ECO:0000313" key="3">
    <source>
        <dbReference type="Proteomes" id="UP000015453"/>
    </source>
</evidence>
<dbReference type="PANTHER" id="PTHR34798">
    <property type="entry name" value="PROTEIN TIME FOR COFFEE"/>
    <property type="match status" value="1"/>
</dbReference>
<dbReference type="GO" id="GO:0005634">
    <property type="term" value="C:nucleus"/>
    <property type="evidence" value="ECO:0007669"/>
    <property type="project" value="TreeGrafter"/>
</dbReference>
<feature type="non-terminal residue" evidence="2">
    <location>
        <position position="115"/>
    </location>
</feature>
<feature type="compositionally biased region" description="Acidic residues" evidence="1">
    <location>
        <begin position="94"/>
        <end position="115"/>
    </location>
</feature>
<feature type="region of interest" description="Disordered" evidence="1">
    <location>
        <begin position="1"/>
        <end position="115"/>
    </location>
</feature>
<reference evidence="2 3" key="1">
    <citation type="journal article" date="2013" name="BMC Genomics">
        <title>The miniature genome of a carnivorous plant Genlisea aurea contains a low number of genes and short non-coding sequences.</title>
        <authorList>
            <person name="Leushkin E.V."/>
            <person name="Sutormin R.A."/>
            <person name="Nabieva E.R."/>
            <person name="Penin A.A."/>
            <person name="Kondrashov A.S."/>
            <person name="Logacheva M.D."/>
        </authorList>
    </citation>
    <scope>NUCLEOTIDE SEQUENCE [LARGE SCALE GENOMIC DNA]</scope>
</reference>
<evidence type="ECO:0000256" key="1">
    <source>
        <dbReference type="SAM" id="MobiDB-lite"/>
    </source>
</evidence>
<organism evidence="2 3">
    <name type="scientific">Genlisea aurea</name>
    <dbReference type="NCBI Taxonomy" id="192259"/>
    <lineage>
        <taxon>Eukaryota</taxon>
        <taxon>Viridiplantae</taxon>
        <taxon>Streptophyta</taxon>
        <taxon>Embryophyta</taxon>
        <taxon>Tracheophyta</taxon>
        <taxon>Spermatophyta</taxon>
        <taxon>Magnoliopsida</taxon>
        <taxon>eudicotyledons</taxon>
        <taxon>Gunneridae</taxon>
        <taxon>Pentapetalae</taxon>
        <taxon>asterids</taxon>
        <taxon>lamiids</taxon>
        <taxon>Lamiales</taxon>
        <taxon>Lentibulariaceae</taxon>
        <taxon>Genlisea</taxon>
    </lineage>
</organism>
<dbReference type="EMBL" id="AUSU01006339">
    <property type="protein sequence ID" value="EPS62171.1"/>
    <property type="molecule type" value="Genomic_DNA"/>
</dbReference>
<accession>S8CCK2</accession>
<feature type="non-terminal residue" evidence="2">
    <location>
        <position position="1"/>
    </location>
</feature>
<protein>
    <submittedName>
        <fullName evidence="2">Uncharacterized protein</fullName>
    </submittedName>
</protein>
<dbReference type="InterPro" id="IPR039317">
    <property type="entry name" value="TIC"/>
</dbReference>
<keyword evidence="3" id="KW-1185">Reference proteome</keyword>
<proteinExistence type="predicted"/>
<feature type="compositionally biased region" description="Basic and acidic residues" evidence="1">
    <location>
        <begin position="1"/>
        <end position="12"/>
    </location>
</feature>
<name>S8CCK2_9LAMI</name>
<dbReference type="Proteomes" id="UP000015453">
    <property type="component" value="Unassembled WGS sequence"/>
</dbReference>
<comment type="caution">
    <text evidence="2">The sequence shown here is derived from an EMBL/GenBank/DDBJ whole genome shotgun (WGS) entry which is preliminary data.</text>
</comment>
<dbReference type="AlphaFoldDB" id="S8CCK2"/>
<sequence>VSGMDRNRDSRKTSIVGSNGFNRRRHRTSSLRDSPDDDGGLELQESVRLRDRVKKDRDRERERDHRERERERDLKERSSRSRRRRLTSNKDDIGGDETSDESIDDEDDEDGKGTT</sequence>